<reference evidence="2" key="1">
    <citation type="journal article" date="2020" name="Stud. Mycol.">
        <title>101 Dothideomycetes genomes: a test case for predicting lifestyles and emergence of pathogens.</title>
        <authorList>
            <person name="Haridas S."/>
            <person name="Albert R."/>
            <person name="Binder M."/>
            <person name="Bloem J."/>
            <person name="Labutti K."/>
            <person name="Salamov A."/>
            <person name="Andreopoulos B."/>
            <person name="Baker S."/>
            <person name="Barry K."/>
            <person name="Bills G."/>
            <person name="Bluhm B."/>
            <person name="Cannon C."/>
            <person name="Castanera R."/>
            <person name="Culley D."/>
            <person name="Daum C."/>
            <person name="Ezra D."/>
            <person name="Gonzalez J."/>
            <person name="Henrissat B."/>
            <person name="Kuo A."/>
            <person name="Liang C."/>
            <person name="Lipzen A."/>
            <person name="Lutzoni F."/>
            <person name="Magnuson J."/>
            <person name="Mondo S."/>
            <person name="Nolan M."/>
            <person name="Ohm R."/>
            <person name="Pangilinan J."/>
            <person name="Park H.-J."/>
            <person name="Ramirez L."/>
            <person name="Alfaro M."/>
            <person name="Sun H."/>
            <person name="Tritt A."/>
            <person name="Yoshinaga Y."/>
            <person name="Zwiers L.-H."/>
            <person name="Turgeon B."/>
            <person name="Goodwin S."/>
            <person name="Spatafora J."/>
            <person name="Crous P."/>
            <person name="Grigoriev I."/>
        </authorList>
    </citation>
    <scope>NUCLEOTIDE SEQUENCE</scope>
    <source>
        <strain evidence="2">CBS 133067</strain>
    </source>
</reference>
<dbReference type="EMBL" id="ML978121">
    <property type="protein sequence ID" value="KAF2103671.1"/>
    <property type="molecule type" value="Genomic_DNA"/>
</dbReference>
<comment type="caution">
    <text evidence="2">The sequence shown here is derived from an EMBL/GenBank/DDBJ whole genome shotgun (WGS) entry which is preliminary data.</text>
</comment>
<dbReference type="Proteomes" id="UP000799772">
    <property type="component" value="Unassembled WGS sequence"/>
</dbReference>
<evidence type="ECO:0008006" key="4">
    <source>
        <dbReference type="Google" id="ProtNLM"/>
    </source>
</evidence>
<evidence type="ECO:0000313" key="2">
    <source>
        <dbReference type="EMBL" id="KAF2103671.1"/>
    </source>
</evidence>
<evidence type="ECO:0000256" key="1">
    <source>
        <dbReference type="SAM" id="SignalP"/>
    </source>
</evidence>
<feature type="chain" id="PRO_5040234185" description="Extracellular membrane protein CFEM domain-containing protein" evidence="1">
    <location>
        <begin position="19"/>
        <end position="117"/>
    </location>
</feature>
<feature type="signal peptide" evidence="1">
    <location>
        <begin position="1"/>
        <end position="18"/>
    </location>
</feature>
<gene>
    <name evidence="2" type="ORF">NA57DRAFT_50543</name>
</gene>
<name>A0A9P4ILD6_9PEZI</name>
<accession>A0A9P4ILD6</accession>
<keyword evidence="1" id="KW-0732">Signal</keyword>
<sequence length="117" mass="13337">MRFSTILLCASALCIAAAKRPEYLDDPYLEDVWPNFGTDSAQKCLRKDFYRTSCIYEKSDKDIIECTCKNKKLLQYAAKCVSESAGLEDLDGFANRVNVVCKPWKNRSVEEVISWGH</sequence>
<proteinExistence type="predicted"/>
<protein>
    <recommendedName>
        <fullName evidence="4">Extracellular membrane protein CFEM domain-containing protein</fullName>
    </recommendedName>
</protein>
<evidence type="ECO:0000313" key="3">
    <source>
        <dbReference type="Proteomes" id="UP000799772"/>
    </source>
</evidence>
<dbReference type="AlphaFoldDB" id="A0A9P4ILD6"/>
<keyword evidence="3" id="KW-1185">Reference proteome</keyword>
<organism evidence="2 3">
    <name type="scientific">Rhizodiscina lignyota</name>
    <dbReference type="NCBI Taxonomy" id="1504668"/>
    <lineage>
        <taxon>Eukaryota</taxon>
        <taxon>Fungi</taxon>
        <taxon>Dikarya</taxon>
        <taxon>Ascomycota</taxon>
        <taxon>Pezizomycotina</taxon>
        <taxon>Dothideomycetes</taxon>
        <taxon>Pleosporomycetidae</taxon>
        <taxon>Aulographales</taxon>
        <taxon>Rhizodiscinaceae</taxon>
        <taxon>Rhizodiscina</taxon>
    </lineage>
</organism>